<organism evidence="2 4">
    <name type="scientific">Didymodactylos carnosus</name>
    <dbReference type="NCBI Taxonomy" id="1234261"/>
    <lineage>
        <taxon>Eukaryota</taxon>
        <taxon>Metazoa</taxon>
        <taxon>Spiralia</taxon>
        <taxon>Gnathifera</taxon>
        <taxon>Rotifera</taxon>
        <taxon>Eurotatoria</taxon>
        <taxon>Bdelloidea</taxon>
        <taxon>Philodinida</taxon>
        <taxon>Philodinidae</taxon>
        <taxon>Didymodactylos</taxon>
    </lineage>
</organism>
<dbReference type="AlphaFoldDB" id="A0A8S2G1H6"/>
<dbReference type="GO" id="GO:0035658">
    <property type="term" value="C:Mon1-Ccz1 complex"/>
    <property type="evidence" value="ECO:0007669"/>
    <property type="project" value="InterPro"/>
</dbReference>
<feature type="non-terminal residue" evidence="2">
    <location>
        <position position="1"/>
    </location>
</feature>
<reference evidence="2" key="1">
    <citation type="submission" date="2021-02" db="EMBL/GenBank/DDBJ databases">
        <authorList>
            <person name="Nowell W R."/>
        </authorList>
    </citation>
    <scope>NUCLEOTIDE SEQUENCE</scope>
</reference>
<sequence>FHSTAELMVKRENDPWVIAKRSDLRELLMIVNQKNANLKEINDKVKQICATHFSNIFLIE</sequence>
<dbReference type="PANTHER" id="PTHR13056:SF0">
    <property type="entry name" value="VACUOLAR FUSION PROTEIN CCZ1 HOMOLOG-RELATED"/>
    <property type="match status" value="1"/>
</dbReference>
<accession>A0A8S2G1H6</accession>
<evidence type="ECO:0000313" key="4">
    <source>
        <dbReference type="Proteomes" id="UP000677228"/>
    </source>
</evidence>
<dbReference type="InterPro" id="IPR043989">
    <property type="entry name" value="CCZ1/INTU/HSP4_longin_3"/>
</dbReference>
<dbReference type="Proteomes" id="UP000682733">
    <property type="component" value="Unassembled WGS sequence"/>
</dbReference>
<protein>
    <recommendedName>
        <fullName evidence="1">CCZ1/INTU/HPS4 third Longin domain-containing protein</fullName>
    </recommendedName>
</protein>
<evidence type="ECO:0000259" key="1">
    <source>
        <dbReference type="Pfam" id="PF19033"/>
    </source>
</evidence>
<dbReference type="Pfam" id="PF19033">
    <property type="entry name" value="Intu_longin_3"/>
    <property type="match status" value="1"/>
</dbReference>
<dbReference type="GO" id="GO:0016192">
    <property type="term" value="P:vesicle-mediated transport"/>
    <property type="evidence" value="ECO:0007669"/>
    <property type="project" value="InterPro"/>
</dbReference>
<dbReference type="EMBL" id="CAJOBA010077138">
    <property type="protein sequence ID" value="CAF4423326.1"/>
    <property type="molecule type" value="Genomic_DNA"/>
</dbReference>
<proteinExistence type="predicted"/>
<evidence type="ECO:0000313" key="2">
    <source>
        <dbReference type="EMBL" id="CAF1609945.1"/>
    </source>
</evidence>
<comment type="caution">
    <text evidence="2">The sequence shown here is derived from an EMBL/GenBank/DDBJ whole genome shotgun (WGS) entry which is preliminary data.</text>
</comment>
<gene>
    <name evidence="2" type="ORF">OVA965_LOCUS42597</name>
    <name evidence="3" type="ORF">TMI583_LOCUS44555</name>
</gene>
<dbReference type="EMBL" id="CAJNOK010052936">
    <property type="protein sequence ID" value="CAF1609945.1"/>
    <property type="molecule type" value="Genomic_DNA"/>
</dbReference>
<dbReference type="InterPro" id="IPR013176">
    <property type="entry name" value="Ccz1"/>
</dbReference>
<name>A0A8S2G1H6_9BILA</name>
<evidence type="ECO:0000313" key="3">
    <source>
        <dbReference type="EMBL" id="CAF4423326.1"/>
    </source>
</evidence>
<dbReference type="PANTHER" id="PTHR13056">
    <property type="entry name" value="VACUOLAR FUSION PROTEIN CCZ1 HOMOLOG-RELATED"/>
    <property type="match status" value="1"/>
</dbReference>
<feature type="domain" description="CCZ1/INTU/HPS4 third Longin" evidence="1">
    <location>
        <begin position="3"/>
        <end position="48"/>
    </location>
</feature>
<dbReference type="Proteomes" id="UP000677228">
    <property type="component" value="Unassembled WGS sequence"/>
</dbReference>